<keyword evidence="2" id="KW-1185">Reference proteome</keyword>
<accession>A0A371JN51</accession>
<comment type="caution">
    <text evidence="1">The sequence shown here is derived from an EMBL/GenBank/DDBJ whole genome shotgun (WGS) entry which is preliminary data.</text>
</comment>
<proteinExistence type="predicted"/>
<protein>
    <recommendedName>
        <fullName evidence="3">TerB family tellurite resistance protein</fullName>
    </recommendedName>
</protein>
<dbReference type="SUPFAM" id="SSF158682">
    <property type="entry name" value="TerB-like"/>
    <property type="match status" value="1"/>
</dbReference>
<name>A0A371JN51_9FLAO</name>
<dbReference type="Proteomes" id="UP000261828">
    <property type="component" value="Unassembled WGS sequence"/>
</dbReference>
<evidence type="ECO:0008006" key="3">
    <source>
        <dbReference type="Google" id="ProtNLM"/>
    </source>
</evidence>
<organism evidence="1 2">
    <name type="scientific">Flagellimonas nanhaiensis</name>
    <dbReference type="NCBI Taxonomy" id="2292706"/>
    <lineage>
        <taxon>Bacteria</taxon>
        <taxon>Pseudomonadati</taxon>
        <taxon>Bacteroidota</taxon>
        <taxon>Flavobacteriia</taxon>
        <taxon>Flavobacteriales</taxon>
        <taxon>Flavobacteriaceae</taxon>
        <taxon>Flagellimonas</taxon>
    </lineage>
</organism>
<reference evidence="1 2" key="1">
    <citation type="submission" date="2018-08" db="EMBL/GenBank/DDBJ databases">
        <title>Muricauda nanhaiensis sp. nov., isolated from seawater of the South China Sea.</title>
        <authorList>
            <person name="Dang Y."/>
        </authorList>
    </citation>
    <scope>NUCLEOTIDE SEQUENCE [LARGE SCALE GENOMIC DNA]</scope>
    <source>
        <strain evidence="1 2">SM1704</strain>
    </source>
</reference>
<dbReference type="EMBL" id="QTJX01000003">
    <property type="protein sequence ID" value="RDY58610.1"/>
    <property type="molecule type" value="Genomic_DNA"/>
</dbReference>
<evidence type="ECO:0000313" key="1">
    <source>
        <dbReference type="EMBL" id="RDY58610.1"/>
    </source>
</evidence>
<dbReference type="InterPro" id="IPR029024">
    <property type="entry name" value="TerB-like"/>
</dbReference>
<dbReference type="RefSeq" id="WP_116184931.1">
    <property type="nucleotide sequence ID" value="NZ_QTJX01000003.1"/>
</dbReference>
<dbReference type="AlphaFoldDB" id="A0A371JN51"/>
<evidence type="ECO:0000313" key="2">
    <source>
        <dbReference type="Proteomes" id="UP000261828"/>
    </source>
</evidence>
<gene>
    <name evidence="1" type="ORF">DX873_13015</name>
</gene>
<sequence length="128" mass="14891">MQVFKKEFYTALAHLFYAIAMADKKMVVDEKRRIVAFVEKYWTVTVDTENSAEIIYETLRTLIKENWGADQAFEVFKAYRQDHSEEFSQDVCKQLMETVDGIALSASGRNKSELVLLTKTHRLLFKSP</sequence>
<dbReference type="OrthoDB" id="982210at2"/>